<evidence type="ECO:0000313" key="2">
    <source>
        <dbReference type="EMBL" id="QNI33516.1"/>
    </source>
</evidence>
<dbReference type="KEGG" id="adin:H7849_06100"/>
<dbReference type="PANTHER" id="PTHR18964:SF149">
    <property type="entry name" value="BIFUNCTIONAL UDP-N-ACETYLGLUCOSAMINE 2-EPIMERASE_N-ACETYLMANNOSAMINE KINASE"/>
    <property type="match status" value="1"/>
</dbReference>
<dbReference type="Proteomes" id="UP000515312">
    <property type="component" value="Chromosome"/>
</dbReference>
<organism evidence="2 3">
    <name type="scientific">Alloacidobacterium dinghuense</name>
    <dbReference type="NCBI Taxonomy" id="2763107"/>
    <lineage>
        <taxon>Bacteria</taxon>
        <taxon>Pseudomonadati</taxon>
        <taxon>Acidobacteriota</taxon>
        <taxon>Terriglobia</taxon>
        <taxon>Terriglobales</taxon>
        <taxon>Acidobacteriaceae</taxon>
        <taxon>Alloacidobacterium</taxon>
    </lineage>
</organism>
<evidence type="ECO:0000313" key="3">
    <source>
        <dbReference type="Proteomes" id="UP000515312"/>
    </source>
</evidence>
<name>A0A7G8BLU6_9BACT</name>
<comment type="similarity">
    <text evidence="1">Belongs to the ROK (NagC/XylR) family.</text>
</comment>
<dbReference type="Gene3D" id="3.30.420.40">
    <property type="match status" value="2"/>
</dbReference>
<keyword evidence="3" id="KW-1185">Reference proteome</keyword>
<dbReference type="RefSeq" id="WP_186745000.1">
    <property type="nucleotide sequence ID" value="NZ_CP060394.1"/>
</dbReference>
<protein>
    <submittedName>
        <fullName evidence="2">ROK family protein</fullName>
    </submittedName>
</protein>
<dbReference type="Pfam" id="PF00480">
    <property type="entry name" value="ROK"/>
    <property type="match status" value="1"/>
</dbReference>
<reference evidence="2 3" key="1">
    <citation type="submission" date="2020-08" db="EMBL/GenBank/DDBJ databases">
        <title>Edaphobacter telluris sp. nov. and Acidobacterium dinghuensis sp. nov., two acidobacteria isolated from forest soil.</title>
        <authorList>
            <person name="Fu J."/>
            <person name="Qiu L."/>
        </authorList>
    </citation>
    <scope>NUCLEOTIDE SEQUENCE [LARGE SCALE GENOMIC DNA]</scope>
    <source>
        <strain evidence="2">4Y35</strain>
    </source>
</reference>
<proteinExistence type="inferred from homology"/>
<accession>A0A7G8BLU6</accession>
<dbReference type="PANTHER" id="PTHR18964">
    <property type="entry name" value="ROK (REPRESSOR, ORF, KINASE) FAMILY"/>
    <property type="match status" value="1"/>
</dbReference>
<evidence type="ECO:0000256" key="1">
    <source>
        <dbReference type="ARBA" id="ARBA00006479"/>
    </source>
</evidence>
<dbReference type="AlphaFoldDB" id="A0A7G8BLU6"/>
<sequence>MAAKTSDEKSPVTLCVDVGGTGLKIMLLDPRGKPLTDRLRTPTPEQPTPQRLLAELDKLKDQVAGFDRVAVGFPGVIKRGVVYTAANLHPQWVEFNLQAELEKRWKRPVRVANDAAVQGYAAIQGNGVEMILTLGTGLGSAIYTEGRLCPGMELAHHPWLKDKTYEDYLGKRGLKREGAKRWNKLLTKAIEQTAATFNWDRLYLGGGNAKEIRFQLSDTIKVISNQDGLLGGVALWKHNP</sequence>
<gene>
    <name evidence="2" type="ORF">H7849_06100</name>
</gene>
<dbReference type="InterPro" id="IPR043129">
    <property type="entry name" value="ATPase_NBD"/>
</dbReference>
<dbReference type="SUPFAM" id="SSF53067">
    <property type="entry name" value="Actin-like ATPase domain"/>
    <property type="match status" value="1"/>
</dbReference>
<dbReference type="InterPro" id="IPR000600">
    <property type="entry name" value="ROK"/>
</dbReference>
<dbReference type="EMBL" id="CP060394">
    <property type="protein sequence ID" value="QNI33516.1"/>
    <property type="molecule type" value="Genomic_DNA"/>
</dbReference>